<dbReference type="PANTHER" id="PTHR43017:SF1">
    <property type="entry name" value="ACETYLTRANSFERASE YJL218W-RELATED"/>
    <property type="match status" value="1"/>
</dbReference>
<gene>
    <name evidence="7" type="ORF">A2480_00530</name>
</gene>
<evidence type="ECO:0000259" key="6">
    <source>
        <dbReference type="SMART" id="SM01266"/>
    </source>
</evidence>
<comment type="caution">
    <text evidence="7">The sequence shown here is derived from an EMBL/GenBank/DDBJ whole genome shotgun (WGS) entry which is preliminary data.</text>
</comment>
<accession>A0A1F7WCP5</accession>
<evidence type="ECO:0000256" key="1">
    <source>
        <dbReference type="ARBA" id="ARBA00007274"/>
    </source>
</evidence>
<dbReference type="PANTHER" id="PTHR43017">
    <property type="entry name" value="GALACTOSIDE O-ACETYLTRANSFERASE"/>
    <property type="match status" value="1"/>
</dbReference>
<dbReference type="GO" id="GO:0008870">
    <property type="term" value="F:galactoside O-acetyltransferase activity"/>
    <property type="evidence" value="ECO:0007669"/>
    <property type="project" value="TreeGrafter"/>
</dbReference>
<dbReference type="InterPro" id="IPR039369">
    <property type="entry name" value="LacA-like"/>
</dbReference>
<dbReference type="CDD" id="cd03357">
    <property type="entry name" value="LbH_MAT_GAT"/>
    <property type="match status" value="1"/>
</dbReference>
<dbReference type="InterPro" id="IPR018357">
    <property type="entry name" value="Hexapep_transf_CS"/>
</dbReference>
<keyword evidence="2 5" id="KW-0808">Transferase</keyword>
<dbReference type="Pfam" id="PF00132">
    <property type="entry name" value="Hexapep"/>
    <property type="match status" value="1"/>
</dbReference>
<evidence type="ECO:0000256" key="5">
    <source>
        <dbReference type="RuleBase" id="RU367021"/>
    </source>
</evidence>
<feature type="domain" description="Maltose/galactoside acetyltransferase" evidence="6">
    <location>
        <begin position="5"/>
        <end position="57"/>
    </location>
</feature>
<comment type="similarity">
    <text evidence="1 5">Belongs to the transferase hexapeptide repeat family.</text>
</comment>
<dbReference type="SUPFAM" id="SSF51161">
    <property type="entry name" value="Trimeric LpxA-like enzymes"/>
    <property type="match status" value="1"/>
</dbReference>
<dbReference type="InterPro" id="IPR024688">
    <property type="entry name" value="Mac_dom"/>
</dbReference>
<keyword evidence="4 5" id="KW-0012">Acyltransferase</keyword>
<dbReference type="AlphaFoldDB" id="A0A1F7WCP5"/>
<dbReference type="InterPro" id="IPR001451">
    <property type="entry name" value="Hexapep"/>
</dbReference>
<evidence type="ECO:0000256" key="3">
    <source>
        <dbReference type="ARBA" id="ARBA00022737"/>
    </source>
</evidence>
<dbReference type="Gene3D" id="2.160.10.10">
    <property type="entry name" value="Hexapeptide repeat proteins"/>
    <property type="match status" value="1"/>
</dbReference>
<evidence type="ECO:0000256" key="2">
    <source>
        <dbReference type="ARBA" id="ARBA00022679"/>
    </source>
</evidence>
<dbReference type="PROSITE" id="PS00101">
    <property type="entry name" value="HEXAPEP_TRANSFERASES"/>
    <property type="match status" value="1"/>
</dbReference>
<sequence>MKTEKEKMLASEPYNSSDPELETELLFARDLIYKFNTTEPRQVDLRKSILKTLLRTDVSDTYIEPPFYCDYGYNVKIGKNFNTNFDCVFLDSNEIAFGDNTLIGPGVHIYTSGHPLSGEERNKYLEFAKPVRIGSDVWIGGRSIILPGVNIGNNVVIGAGSVVASDIPDNSIAVGNPCKVIKENKI</sequence>
<dbReference type="Proteomes" id="UP000176988">
    <property type="component" value="Unassembled WGS sequence"/>
</dbReference>
<evidence type="ECO:0000313" key="7">
    <source>
        <dbReference type="EMBL" id="OGM00604.1"/>
    </source>
</evidence>
<protein>
    <recommendedName>
        <fullName evidence="5">Acetyltransferase</fullName>
        <ecNumber evidence="5">2.3.1.-</ecNumber>
    </recommendedName>
</protein>
<dbReference type="FunFam" id="2.160.10.10:FF:000008">
    <property type="entry name" value="Maltose O-acetyltransferase"/>
    <property type="match status" value="1"/>
</dbReference>
<dbReference type="STRING" id="1802424.A2480_00530"/>
<keyword evidence="3" id="KW-0677">Repeat</keyword>
<evidence type="ECO:0000313" key="8">
    <source>
        <dbReference type="Proteomes" id="UP000176988"/>
    </source>
</evidence>
<dbReference type="SMART" id="SM01266">
    <property type="entry name" value="Mac"/>
    <property type="match status" value="1"/>
</dbReference>
<dbReference type="EC" id="2.3.1.-" evidence="5"/>
<proteinExistence type="inferred from homology"/>
<dbReference type="InterPro" id="IPR011004">
    <property type="entry name" value="Trimer_LpxA-like_sf"/>
</dbReference>
<reference evidence="7 8" key="1">
    <citation type="journal article" date="2016" name="Nat. Commun.">
        <title>Thousands of microbial genomes shed light on interconnected biogeochemical processes in an aquifer system.</title>
        <authorList>
            <person name="Anantharaman K."/>
            <person name="Brown C.T."/>
            <person name="Hug L.A."/>
            <person name="Sharon I."/>
            <person name="Castelle C.J."/>
            <person name="Probst A.J."/>
            <person name="Thomas B.C."/>
            <person name="Singh A."/>
            <person name="Wilkins M.J."/>
            <person name="Karaoz U."/>
            <person name="Brodie E.L."/>
            <person name="Williams K.H."/>
            <person name="Hubbard S.S."/>
            <person name="Banfield J.F."/>
        </authorList>
    </citation>
    <scope>NUCLEOTIDE SEQUENCE [LARGE SCALE GENOMIC DNA]</scope>
</reference>
<name>A0A1F7WCP5_9BACT</name>
<organism evidence="7 8">
    <name type="scientific">Candidatus Uhrbacteria bacterium RIFOXYC2_FULL_47_19</name>
    <dbReference type="NCBI Taxonomy" id="1802424"/>
    <lineage>
        <taxon>Bacteria</taxon>
        <taxon>Candidatus Uhriibacteriota</taxon>
    </lineage>
</organism>
<evidence type="ECO:0000256" key="4">
    <source>
        <dbReference type="ARBA" id="ARBA00023315"/>
    </source>
</evidence>
<dbReference type="Pfam" id="PF12464">
    <property type="entry name" value="Mac"/>
    <property type="match status" value="1"/>
</dbReference>
<dbReference type="EMBL" id="MGFG01000028">
    <property type="protein sequence ID" value="OGM00604.1"/>
    <property type="molecule type" value="Genomic_DNA"/>
</dbReference>